<evidence type="ECO:0000313" key="2">
    <source>
        <dbReference type="EMBL" id="KAH7435289.1"/>
    </source>
</evidence>
<proteinExistence type="predicted"/>
<dbReference type="Proteomes" id="UP000825935">
    <property type="component" value="Chromosome 6"/>
</dbReference>
<keyword evidence="3" id="KW-1185">Reference proteome</keyword>
<keyword evidence="1" id="KW-1133">Transmembrane helix</keyword>
<sequence length="159" mass="17595">MDRSKILSLAFPVHHVHMLHGKIMHSVKKKAPWSTLYPQAFSIVCSSIYCQLSLLLPHDCTSSFFHLSLLFCLGAVAEVVYITNWLGQCPEFKSYIGSSFNMSNGIHTLRAAHPFIVGTSQISGTLKKKKGSSLTHELQTEKLSPGFNEASNFPESQGI</sequence>
<comment type="caution">
    <text evidence="2">The sequence shown here is derived from an EMBL/GenBank/DDBJ whole genome shotgun (WGS) entry which is preliminary data.</text>
</comment>
<protein>
    <submittedName>
        <fullName evidence="2">Uncharacterized protein</fullName>
    </submittedName>
</protein>
<accession>A0A8T2UT34</accession>
<gene>
    <name evidence="2" type="ORF">KP509_06G057900</name>
</gene>
<name>A0A8T2UT34_CERRI</name>
<evidence type="ECO:0000256" key="1">
    <source>
        <dbReference type="SAM" id="Phobius"/>
    </source>
</evidence>
<feature type="transmembrane region" description="Helical" evidence="1">
    <location>
        <begin position="37"/>
        <end position="57"/>
    </location>
</feature>
<dbReference type="OrthoDB" id="10252009at2759"/>
<evidence type="ECO:0000313" key="3">
    <source>
        <dbReference type="Proteomes" id="UP000825935"/>
    </source>
</evidence>
<reference evidence="2" key="1">
    <citation type="submission" date="2021-08" db="EMBL/GenBank/DDBJ databases">
        <title>WGS assembly of Ceratopteris richardii.</title>
        <authorList>
            <person name="Marchant D.B."/>
            <person name="Chen G."/>
            <person name="Jenkins J."/>
            <person name="Shu S."/>
            <person name="Leebens-Mack J."/>
            <person name="Grimwood J."/>
            <person name="Schmutz J."/>
            <person name="Soltis P."/>
            <person name="Soltis D."/>
            <person name="Chen Z.-H."/>
        </authorList>
    </citation>
    <scope>NUCLEOTIDE SEQUENCE</scope>
    <source>
        <strain evidence="2">Whitten #5841</strain>
        <tissue evidence="2">Leaf</tissue>
    </source>
</reference>
<dbReference type="AlphaFoldDB" id="A0A8T2UT34"/>
<keyword evidence="1" id="KW-0812">Transmembrane</keyword>
<dbReference type="EMBL" id="CM035411">
    <property type="protein sequence ID" value="KAH7435289.1"/>
    <property type="molecule type" value="Genomic_DNA"/>
</dbReference>
<feature type="transmembrane region" description="Helical" evidence="1">
    <location>
        <begin position="64"/>
        <end position="86"/>
    </location>
</feature>
<keyword evidence="1" id="KW-0472">Membrane</keyword>
<organism evidence="2 3">
    <name type="scientific">Ceratopteris richardii</name>
    <name type="common">Triangle waterfern</name>
    <dbReference type="NCBI Taxonomy" id="49495"/>
    <lineage>
        <taxon>Eukaryota</taxon>
        <taxon>Viridiplantae</taxon>
        <taxon>Streptophyta</taxon>
        <taxon>Embryophyta</taxon>
        <taxon>Tracheophyta</taxon>
        <taxon>Polypodiopsida</taxon>
        <taxon>Polypodiidae</taxon>
        <taxon>Polypodiales</taxon>
        <taxon>Pteridineae</taxon>
        <taxon>Pteridaceae</taxon>
        <taxon>Parkerioideae</taxon>
        <taxon>Ceratopteris</taxon>
    </lineage>
</organism>